<name>A0ABU7CCQ7_9TELE</name>
<reference evidence="1 2" key="1">
    <citation type="submission" date="2021-07" db="EMBL/GenBank/DDBJ databases">
        <authorList>
            <person name="Palmer J.M."/>
        </authorList>
    </citation>
    <scope>NUCLEOTIDE SEQUENCE [LARGE SCALE GENOMIC DNA]</scope>
    <source>
        <strain evidence="1 2">AT_MEX2019</strain>
        <tissue evidence="1">Muscle</tissue>
    </source>
</reference>
<protein>
    <submittedName>
        <fullName evidence="1">Uncharacterized protein</fullName>
    </submittedName>
</protein>
<organism evidence="1 2">
    <name type="scientific">Ataeniobius toweri</name>
    <dbReference type="NCBI Taxonomy" id="208326"/>
    <lineage>
        <taxon>Eukaryota</taxon>
        <taxon>Metazoa</taxon>
        <taxon>Chordata</taxon>
        <taxon>Craniata</taxon>
        <taxon>Vertebrata</taxon>
        <taxon>Euteleostomi</taxon>
        <taxon>Actinopterygii</taxon>
        <taxon>Neopterygii</taxon>
        <taxon>Teleostei</taxon>
        <taxon>Neoteleostei</taxon>
        <taxon>Acanthomorphata</taxon>
        <taxon>Ovalentaria</taxon>
        <taxon>Atherinomorphae</taxon>
        <taxon>Cyprinodontiformes</taxon>
        <taxon>Goodeidae</taxon>
        <taxon>Ataeniobius</taxon>
    </lineage>
</organism>
<evidence type="ECO:0000313" key="2">
    <source>
        <dbReference type="Proteomes" id="UP001345963"/>
    </source>
</evidence>
<accession>A0ABU7CCQ7</accession>
<dbReference type="Proteomes" id="UP001345963">
    <property type="component" value="Unassembled WGS sequence"/>
</dbReference>
<keyword evidence="2" id="KW-1185">Reference proteome</keyword>
<proteinExistence type="predicted"/>
<gene>
    <name evidence="1" type="ORF">ATANTOWER_025464</name>
</gene>
<dbReference type="EMBL" id="JAHUTI010084572">
    <property type="protein sequence ID" value="MED6259574.1"/>
    <property type="molecule type" value="Genomic_DNA"/>
</dbReference>
<comment type="caution">
    <text evidence="1">The sequence shown here is derived from an EMBL/GenBank/DDBJ whole genome shotgun (WGS) entry which is preliminary data.</text>
</comment>
<sequence>MTLLVPRPTIQAFPSDPDFVIPGLTLFLFPDHRILLSHWDCRPDSPCDITLLLQDDHTEEPKFSFLTLPRILKRGSCAYRWCFPAKRMGSHSCQKSEERIKQSQQRIL</sequence>
<evidence type="ECO:0000313" key="1">
    <source>
        <dbReference type="EMBL" id="MED6259574.1"/>
    </source>
</evidence>